<dbReference type="EMBL" id="CP012159">
    <property type="protein sequence ID" value="AKT43827.1"/>
    <property type="molecule type" value="Genomic_DNA"/>
</dbReference>
<sequence>MCAVRRSGSSEGKLTSTRGPRLRLDLDERRAQLVELGLAAFYERSYDEVSIDDVARSAGVSKGLLYHYFPTKRDFYIACLSEAARQLLATTVLEGAEAPPLERVRHGVEAYLDYVVRHARAYTTLFRGGIGSDPGVVAIIEQTRATYLERLLEGVDGVPFVQGNPPALRLALRGWIGLVEVTSLDWVERRELPLAAICDFLLEMLLSALRASGALAVAQEDVTPRNERA</sequence>
<dbReference type="STRING" id="52.CMC5_080640"/>
<organism evidence="6 7">
    <name type="scientific">Chondromyces crocatus</name>
    <dbReference type="NCBI Taxonomy" id="52"/>
    <lineage>
        <taxon>Bacteria</taxon>
        <taxon>Pseudomonadati</taxon>
        <taxon>Myxococcota</taxon>
        <taxon>Polyangia</taxon>
        <taxon>Polyangiales</taxon>
        <taxon>Polyangiaceae</taxon>
        <taxon>Chondromyces</taxon>
    </lineage>
</organism>
<reference evidence="6 7" key="1">
    <citation type="submission" date="2015-07" db="EMBL/GenBank/DDBJ databases">
        <title>Genome analysis of myxobacterium Chondromyces crocatus Cm c5 reveals a high potential for natural compound synthesis and the genetic basis for the loss of fruiting body formation.</title>
        <authorList>
            <person name="Zaburannyi N."/>
            <person name="Bunk B."/>
            <person name="Maier J."/>
            <person name="Overmann J."/>
            <person name="Mueller R."/>
        </authorList>
    </citation>
    <scope>NUCLEOTIDE SEQUENCE [LARGE SCALE GENOMIC DNA]</scope>
    <source>
        <strain evidence="6 7">Cm c5</strain>
    </source>
</reference>
<dbReference type="PROSITE" id="PS50977">
    <property type="entry name" value="HTH_TETR_2"/>
    <property type="match status" value="1"/>
</dbReference>
<dbReference type="Gene3D" id="1.10.357.10">
    <property type="entry name" value="Tetracycline Repressor, domain 2"/>
    <property type="match status" value="1"/>
</dbReference>
<feature type="domain" description="HTH tetR-type" evidence="5">
    <location>
        <begin position="27"/>
        <end position="87"/>
    </location>
</feature>
<accession>A0A0K1ET52</accession>
<dbReference type="AlphaFoldDB" id="A0A0K1ET52"/>
<name>A0A0K1ET52_CHOCO</name>
<gene>
    <name evidence="6" type="primary">tetR</name>
    <name evidence="6" type="ORF">CMC5_080640</name>
</gene>
<keyword evidence="2 4" id="KW-0238">DNA-binding</keyword>
<feature type="DNA-binding region" description="H-T-H motif" evidence="4">
    <location>
        <begin position="50"/>
        <end position="69"/>
    </location>
</feature>
<dbReference type="SUPFAM" id="SSF46689">
    <property type="entry name" value="Homeodomain-like"/>
    <property type="match status" value="1"/>
</dbReference>
<dbReference type="Pfam" id="PF21943">
    <property type="entry name" value="TetR_C_46"/>
    <property type="match status" value="1"/>
</dbReference>
<dbReference type="SUPFAM" id="SSF48498">
    <property type="entry name" value="Tetracyclin repressor-like, C-terminal domain"/>
    <property type="match status" value="1"/>
</dbReference>
<dbReference type="PRINTS" id="PR00455">
    <property type="entry name" value="HTHTETR"/>
</dbReference>
<dbReference type="GO" id="GO:0003700">
    <property type="term" value="F:DNA-binding transcription factor activity"/>
    <property type="evidence" value="ECO:0007669"/>
    <property type="project" value="TreeGrafter"/>
</dbReference>
<dbReference type="InterPro" id="IPR036271">
    <property type="entry name" value="Tet_transcr_reg_TetR-rel_C_sf"/>
</dbReference>
<dbReference type="GO" id="GO:0000976">
    <property type="term" value="F:transcription cis-regulatory region binding"/>
    <property type="evidence" value="ECO:0007669"/>
    <property type="project" value="TreeGrafter"/>
</dbReference>
<dbReference type="PANTHER" id="PTHR30055:SF174">
    <property type="entry name" value="TRANSCRIPTIONAL REGULATORY PROTEIN (PROBABLY TETR-FAMILY)-RELATED"/>
    <property type="match status" value="1"/>
</dbReference>
<dbReference type="InterPro" id="IPR054129">
    <property type="entry name" value="DesT_TetR_C"/>
</dbReference>
<evidence type="ECO:0000256" key="1">
    <source>
        <dbReference type="ARBA" id="ARBA00023015"/>
    </source>
</evidence>
<keyword evidence="3" id="KW-0804">Transcription</keyword>
<keyword evidence="7" id="KW-1185">Reference proteome</keyword>
<evidence type="ECO:0000313" key="7">
    <source>
        <dbReference type="Proteomes" id="UP000067626"/>
    </source>
</evidence>
<dbReference type="OrthoDB" id="5511609at2"/>
<evidence type="ECO:0000256" key="2">
    <source>
        <dbReference type="ARBA" id="ARBA00023125"/>
    </source>
</evidence>
<dbReference type="InterPro" id="IPR050109">
    <property type="entry name" value="HTH-type_TetR-like_transc_reg"/>
</dbReference>
<evidence type="ECO:0000259" key="5">
    <source>
        <dbReference type="PROSITE" id="PS50977"/>
    </source>
</evidence>
<keyword evidence="1" id="KW-0805">Transcription regulation</keyword>
<dbReference type="RefSeq" id="WP_050435244.1">
    <property type="nucleotide sequence ID" value="NZ_CP012159.1"/>
</dbReference>
<evidence type="ECO:0000256" key="3">
    <source>
        <dbReference type="ARBA" id="ARBA00023163"/>
    </source>
</evidence>
<proteinExistence type="predicted"/>
<dbReference type="PANTHER" id="PTHR30055">
    <property type="entry name" value="HTH-TYPE TRANSCRIPTIONAL REGULATOR RUTR"/>
    <property type="match status" value="1"/>
</dbReference>
<evidence type="ECO:0000256" key="4">
    <source>
        <dbReference type="PROSITE-ProRule" id="PRU00335"/>
    </source>
</evidence>
<dbReference type="KEGG" id="ccro:CMC5_080640"/>
<evidence type="ECO:0000313" key="6">
    <source>
        <dbReference type="EMBL" id="AKT43827.1"/>
    </source>
</evidence>
<dbReference type="Proteomes" id="UP000067626">
    <property type="component" value="Chromosome"/>
</dbReference>
<dbReference type="Pfam" id="PF00440">
    <property type="entry name" value="TetR_N"/>
    <property type="match status" value="1"/>
</dbReference>
<dbReference type="InterPro" id="IPR001647">
    <property type="entry name" value="HTH_TetR"/>
</dbReference>
<protein>
    <submittedName>
        <fullName evidence="6">TetR family transcriptional regulator</fullName>
    </submittedName>
</protein>
<dbReference type="InterPro" id="IPR009057">
    <property type="entry name" value="Homeodomain-like_sf"/>
</dbReference>